<name>A0A9Y2EU03_9FIRM</name>
<evidence type="ECO:0000313" key="3">
    <source>
        <dbReference type="Proteomes" id="UP001243623"/>
    </source>
</evidence>
<dbReference type="KEGG" id="sgbi:P3F81_00565"/>
<keyword evidence="1" id="KW-0175">Coiled coil</keyword>
<dbReference type="AlphaFoldDB" id="A0A9Y2EU03"/>
<reference evidence="2" key="1">
    <citation type="submission" date="2023-03" db="EMBL/GenBank/DDBJ databases">
        <title>Selenobaculum gbiensis gen. nov. sp. nov., a new bacterium isolated from the gut microbiota of IBD patient.</title>
        <authorList>
            <person name="Yeo S."/>
            <person name="Park H."/>
            <person name="Huh C.S."/>
        </authorList>
    </citation>
    <scope>NUCLEOTIDE SEQUENCE</scope>
    <source>
        <strain evidence="2">ICN-92133</strain>
    </source>
</reference>
<dbReference type="EMBL" id="CP120678">
    <property type="protein sequence ID" value="WIW70850.1"/>
    <property type="molecule type" value="Genomic_DNA"/>
</dbReference>
<dbReference type="Proteomes" id="UP001243623">
    <property type="component" value="Chromosome"/>
</dbReference>
<feature type="coiled-coil region" evidence="1">
    <location>
        <begin position="32"/>
        <end position="105"/>
    </location>
</feature>
<proteinExistence type="predicted"/>
<dbReference type="RefSeq" id="WP_147667365.1">
    <property type="nucleotide sequence ID" value="NZ_CP120678.1"/>
</dbReference>
<organism evidence="2 3">
    <name type="scientific">Selenobaculum gibii</name>
    <dbReference type="NCBI Taxonomy" id="3054208"/>
    <lineage>
        <taxon>Bacteria</taxon>
        <taxon>Bacillati</taxon>
        <taxon>Bacillota</taxon>
        <taxon>Negativicutes</taxon>
        <taxon>Selenomonadales</taxon>
        <taxon>Selenomonadaceae</taxon>
        <taxon>Selenobaculum</taxon>
    </lineage>
</organism>
<accession>A0A9Y2EU03</accession>
<gene>
    <name evidence="2" type="ORF">P3F81_00565</name>
</gene>
<sequence>MYYNKSTLSDFKKRGIIIEELKELKQIMLEGFKQLNGEISGIKSDIADLKEDVTGLKEDALRIEDTMHNKFGTLFDARQAQLECNFRVENTLTRIENKLDKAELKALGAFDLASRRVR</sequence>
<keyword evidence="3" id="KW-1185">Reference proteome</keyword>
<evidence type="ECO:0000313" key="2">
    <source>
        <dbReference type="EMBL" id="WIW70850.1"/>
    </source>
</evidence>
<evidence type="ECO:0000256" key="1">
    <source>
        <dbReference type="SAM" id="Coils"/>
    </source>
</evidence>
<dbReference type="Gene3D" id="1.20.5.190">
    <property type="match status" value="1"/>
</dbReference>
<protein>
    <submittedName>
        <fullName evidence="2">Uncharacterized protein</fullName>
    </submittedName>
</protein>